<dbReference type="InterPro" id="IPR021109">
    <property type="entry name" value="Peptidase_aspartic_dom_sf"/>
</dbReference>
<organism evidence="1 2">
    <name type="scientific">Ambrosia artemisiifolia</name>
    <name type="common">Common ragweed</name>
    <dbReference type="NCBI Taxonomy" id="4212"/>
    <lineage>
        <taxon>Eukaryota</taxon>
        <taxon>Viridiplantae</taxon>
        <taxon>Streptophyta</taxon>
        <taxon>Embryophyta</taxon>
        <taxon>Tracheophyta</taxon>
        <taxon>Spermatophyta</taxon>
        <taxon>Magnoliopsida</taxon>
        <taxon>eudicotyledons</taxon>
        <taxon>Gunneridae</taxon>
        <taxon>Pentapetalae</taxon>
        <taxon>asterids</taxon>
        <taxon>campanulids</taxon>
        <taxon>Asterales</taxon>
        <taxon>Asteraceae</taxon>
        <taxon>Asteroideae</taxon>
        <taxon>Heliantheae alliance</taxon>
        <taxon>Heliantheae</taxon>
        <taxon>Ambrosia</taxon>
    </lineage>
</organism>
<dbReference type="PANTHER" id="PTHR13683:SF823">
    <property type="entry name" value="NEPENTHESIN"/>
    <property type="match status" value="1"/>
</dbReference>
<dbReference type="EMBL" id="JAMZMK010010872">
    <property type="protein sequence ID" value="KAI7729968.1"/>
    <property type="molecule type" value="Genomic_DNA"/>
</dbReference>
<gene>
    <name evidence="1" type="ORF">M8C21_008132</name>
</gene>
<proteinExistence type="predicted"/>
<evidence type="ECO:0000313" key="1">
    <source>
        <dbReference type="EMBL" id="KAI7729968.1"/>
    </source>
</evidence>
<dbReference type="AlphaFoldDB" id="A0AAD5BWX5"/>
<dbReference type="GO" id="GO:0006508">
    <property type="term" value="P:proteolysis"/>
    <property type="evidence" value="ECO:0007669"/>
    <property type="project" value="InterPro"/>
</dbReference>
<evidence type="ECO:0000313" key="2">
    <source>
        <dbReference type="Proteomes" id="UP001206925"/>
    </source>
</evidence>
<comment type="caution">
    <text evidence="1">The sequence shown here is derived from an EMBL/GenBank/DDBJ whole genome shotgun (WGS) entry which is preliminary data.</text>
</comment>
<name>A0AAD5BWX5_AMBAR</name>
<dbReference type="SUPFAM" id="SSF50630">
    <property type="entry name" value="Acid proteases"/>
    <property type="match status" value="1"/>
</dbReference>
<accession>A0AAD5BWX5</accession>
<dbReference type="Proteomes" id="UP001206925">
    <property type="component" value="Unassembled WGS sequence"/>
</dbReference>
<keyword evidence="2" id="KW-1185">Reference proteome</keyword>
<dbReference type="PANTHER" id="PTHR13683">
    <property type="entry name" value="ASPARTYL PROTEASES"/>
    <property type="match status" value="1"/>
</dbReference>
<protein>
    <submittedName>
        <fullName evidence="1">Uncharacterized protein</fullName>
    </submittedName>
</protein>
<dbReference type="GO" id="GO:0004190">
    <property type="term" value="F:aspartic-type endopeptidase activity"/>
    <property type="evidence" value="ECO:0007669"/>
    <property type="project" value="InterPro"/>
</dbReference>
<dbReference type="InterPro" id="IPR001461">
    <property type="entry name" value="Aspartic_peptidase_A1"/>
</dbReference>
<dbReference type="Gene3D" id="2.40.70.10">
    <property type="entry name" value="Acid Proteases"/>
    <property type="match status" value="1"/>
</dbReference>
<sequence length="270" mass="30351">MQLNPVQLKSLAFIRTHHYKNTHLLPSNDCSPFQSNFFFPKPLRNLLHSHPPPLRHHNSRDGKSNMEDHEVIEQIRRGTFGIVFLLSIKLKNKHTVIDPSMVVNSSTFITFGCSTYQSGGLTKSDRAMDGIIGFGQHASLFLVRLWLQTLFIAPIVPSQAHYNLELQSITVGEQVLSIDASAFAILDIQGTIVDTGTTFCYLTHMNLLLMLDDLYILLPHNHQRWMLFQKGKYIELIAGGGEDGDVECFDMRVRSSISRLNAVTSVTEGG</sequence>
<reference evidence="1" key="1">
    <citation type="submission" date="2022-06" db="EMBL/GenBank/DDBJ databases">
        <title>Uncovering the hologenomic basis of an extraordinary plant invasion.</title>
        <authorList>
            <person name="Bieker V.C."/>
            <person name="Martin M.D."/>
            <person name="Gilbert T."/>
            <person name="Hodgins K."/>
            <person name="Battlay P."/>
            <person name="Petersen B."/>
            <person name="Wilson J."/>
        </authorList>
    </citation>
    <scope>NUCLEOTIDE SEQUENCE</scope>
    <source>
        <strain evidence="1">AA19_3_7</strain>
        <tissue evidence="1">Leaf</tissue>
    </source>
</reference>